<dbReference type="GeneID" id="100378931"/>
<dbReference type="PROSITE" id="PS51892">
    <property type="entry name" value="SUBTILASE"/>
    <property type="match status" value="1"/>
</dbReference>
<evidence type="ECO:0000256" key="3">
    <source>
        <dbReference type="ARBA" id="ARBA00022801"/>
    </source>
</evidence>
<keyword evidence="3 5" id="KW-0378">Hydrolase</keyword>
<evidence type="ECO:0000259" key="8">
    <source>
        <dbReference type="Pfam" id="PF00082"/>
    </source>
</evidence>
<feature type="active site" description="Charge relay system" evidence="5">
    <location>
        <position position="158"/>
    </location>
</feature>
<dbReference type="CDD" id="cd04077">
    <property type="entry name" value="Peptidases_S8_PCSK9_ProteinaseK_like"/>
    <property type="match status" value="1"/>
</dbReference>
<evidence type="ECO:0000256" key="4">
    <source>
        <dbReference type="ARBA" id="ARBA00022825"/>
    </source>
</evidence>
<keyword evidence="4 5" id="KW-0720">Serine protease</keyword>
<dbReference type="InterPro" id="IPR023827">
    <property type="entry name" value="Peptidase_S8_Asp-AS"/>
</dbReference>
<feature type="chain" id="PRO_5047196937" evidence="7">
    <location>
        <begin position="20"/>
        <end position="418"/>
    </location>
</feature>
<organism evidence="9 10">
    <name type="scientific">Saccoglossus kowalevskii</name>
    <name type="common">Acorn worm</name>
    <dbReference type="NCBI Taxonomy" id="10224"/>
    <lineage>
        <taxon>Eukaryota</taxon>
        <taxon>Metazoa</taxon>
        <taxon>Hemichordata</taxon>
        <taxon>Enteropneusta</taxon>
        <taxon>Harrimaniidae</taxon>
        <taxon>Saccoglossus</taxon>
    </lineage>
</organism>
<dbReference type="InterPro" id="IPR015500">
    <property type="entry name" value="Peptidase_S8_subtilisin-rel"/>
</dbReference>
<keyword evidence="9" id="KW-1185">Reference proteome</keyword>
<dbReference type="Pfam" id="PF00082">
    <property type="entry name" value="Peptidase_S8"/>
    <property type="match status" value="1"/>
</dbReference>
<dbReference type="PANTHER" id="PTHR43806">
    <property type="entry name" value="PEPTIDASE S8"/>
    <property type="match status" value="1"/>
</dbReference>
<dbReference type="PRINTS" id="PR00723">
    <property type="entry name" value="SUBTILISIN"/>
</dbReference>
<evidence type="ECO:0000256" key="5">
    <source>
        <dbReference type="PROSITE-ProRule" id="PRU01240"/>
    </source>
</evidence>
<reference evidence="10" key="1">
    <citation type="submission" date="2025-08" db="UniProtKB">
        <authorList>
            <consortium name="RefSeq"/>
        </authorList>
    </citation>
    <scope>IDENTIFICATION</scope>
    <source>
        <tissue evidence="10">Testes</tissue>
    </source>
</reference>
<dbReference type="PANTHER" id="PTHR43806:SF11">
    <property type="entry name" value="CEREVISIN-RELATED"/>
    <property type="match status" value="1"/>
</dbReference>
<feature type="active site" description="Charge relay system" evidence="5">
    <location>
        <position position="357"/>
    </location>
</feature>
<gene>
    <name evidence="10" type="primary">LOC100378931</name>
</gene>
<dbReference type="PROSITE" id="PS00137">
    <property type="entry name" value="SUBTILASE_HIS"/>
    <property type="match status" value="1"/>
</dbReference>
<keyword evidence="2 5" id="KW-0645">Protease</keyword>
<protein>
    <submittedName>
        <fullName evidence="10">Cuticle-degrading protease-like</fullName>
    </submittedName>
</protein>
<dbReference type="Proteomes" id="UP000694865">
    <property type="component" value="Unplaced"/>
</dbReference>
<evidence type="ECO:0000256" key="7">
    <source>
        <dbReference type="SAM" id="SignalP"/>
    </source>
</evidence>
<dbReference type="InterPro" id="IPR000209">
    <property type="entry name" value="Peptidase_S8/S53_dom"/>
</dbReference>
<dbReference type="PROSITE" id="PS00138">
    <property type="entry name" value="SUBTILASE_SER"/>
    <property type="match status" value="1"/>
</dbReference>
<dbReference type="PROSITE" id="PS00136">
    <property type="entry name" value="SUBTILASE_ASP"/>
    <property type="match status" value="1"/>
</dbReference>
<feature type="active site" description="Charge relay system" evidence="5">
    <location>
        <position position="195"/>
    </location>
</feature>
<proteinExistence type="inferred from homology"/>
<comment type="similarity">
    <text evidence="1 5 6">Belongs to the peptidase S8 family.</text>
</comment>
<accession>A0ABM0MUB8</accession>
<dbReference type="InterPro" id="IPR023828">
    <property type="entry name" value="Peptidase_S8_Ser-AS"/>
</dbReference>
<feature type="signal peptide" evidence="7">
    <location>
        <begin position="1"/>
        <end position="19"/>
    </location>
</feature>
<dbReference type="InterPro" id="IPR022398">
    <property type="entry name" value="Peptidase_S8_His-AS"/>
</dbReference>
<feature type="domain" description="Peptidase S8/S53" evidence="8">
    <location>
        <begin position="149"/>
        <end position="393"/>
    </location>
</feature>
<name>A0ABM0MUB8_SACKO</name>
<dbReference type="InterPro" id="IPR036852">
    <property type="entry name" value="Peptidase_S8/S53_dom_sf"/>
</dbReference>
<dbReference type="Gene3D" id="3.40.50.200">
    <property type="entry name" value="Peptidase S8/S53 domain"/>
    <property type="match status" value="1"/>
</dbReference>
<dbReference type="InterPro" id="IPR050131">
    <property type="entry name" value="Peptidase_S8_subtilisin-like"/>
</dbReference>
<evidence type="ECO:0000256" key="1">
    <source>
        <dbReference type="ARBA" id="ARBA00011073"/>
    </source>
</evidence>
<keyword evidence="7" id="KW-0732">Signal</keyword>
<evidence type="ECO:0000256" key="6">
    <source>
        <dbReference type="RuleBase" id="RU003355"/>
    </source>
</evidence>
<dbReference type="InterPro" id="IPR034193">
    <property type="entry name" value="PCSK9_ProteinaseK-like"/>
</dbReference>
<evidence type="ECO:0000313" key="9">
    <source>
        <dbReference type="Proteomes" id="UP000694865"/>
    </source>
</evidence>
<evidence type="ECO:0000256" key="2">
    <source>
        <dbReference type="ARBA" id="ARBA00022670"/>
    </source>
</evidence>
<sequence length="418" mass="44919">MRGLVALLCCLCLLTTSFCVRHPARTLPKVANQDHNRYVVRLKEGKDVRHVHDTLASEAELKGHTFRRTMESRKRNTMVVEMDLTALDMVKTHDDVEVVVKDIRLDPPQGNPDVVMTPTDDVPWHLDRINQRALPLDGAFSFGNKCCRGRDVNIYVIDSGIRDTHVDFQRNGVSRVVHLEDIIGGAGFGTDCLGHGTAVASVAAGGSYGVSNQASLFDVRIFNCVDGTYLSHLEYAITAILDSGSPPGIIVMSVTAFAPAYDDEYVPWITSFNALATQAVNAGHILVTGAGNDADFAEYYLPASSGFVITVGASSKKDKICGFSNIGYAVDLYAPGYALPSASHTGDTEVVLRSGTSFSAPLVAGLCASLLGVNDTLNHSAMLDKILEDATDGALINVEAWTESVNLLAYGTPLLHNC</sequence>
<evidence type="ECO:0000313" key="10">
    <source>
        <dbReference type="RefSeq" id="XP_006823609.1"/>
    </source>
</evidence>
<dbReference type="RefSeq" id="XP_006823609.1">
    <property type="nucleotide sequence ID" value="XM_006823546.1"/>
</dbReference>
<dbReference type="SUPFAM" id="SSF52743">
    <property type="entry name" value="Subtilisin-like"/>
    <property type="match status" value="1"/>
</dbReference>